<dbReference type="Proteomes" id="UP000023561">
    <property type="component" value="Unassembled WGS sequence"/>
</dbReference>
<dbReference type="EMBL" id="BAWO01000050">
    <property type="protein sequence ID" value="GAJ40769.1"/>
    <property type="molecule type" value="Genomic_DNA"/>
</dbReference>
<comment type="caution">
    <text evidence="1">The sequence shown here is derived from an EMBL/GenBank/DDBJ whole genome shotgun (WGS) entry which is preliminary data.</text>
</comment>
<keyword evidence="2" id="KW-1185">Reference proteome</keyword>
<protein>
    <submittedName>
        <fullName evidence="1">Uncharacterized protein</fullName>
    </submittedName>
</protein>
<evidence type="ECO:0000313" key="1">
    <source>
        <dbReference type="EMBL" id="GAJ40769.1"/>
    </source>
</evidence>
<reference evidence="1 2" key="1">
    <citation type="submission" date="2014-04" db="EMBL/GenBank/DDBJ databases">
        <title>Whole genome shotgun sequence of Geobacillus caldoxylosilyticus NBRC 107762.</title>
        <authorList>
            <person name="Hosoyama A."/>
            <person name="Hosoyama Y."/>
            <person name="Katano-Makiyama Y."/>
            <person name="Tsuchikane K."/>
            <person name="Ohji S."/>
            <person name="Ichikawa N."/>
            <person name="Yamazoe A."/>
            <person name="Fujita N."/>
        </authorList>
    </citation>
    <scope>NUCLEOTIDE SEQUENCE [LARGE SCALE GENOMIC DNA]</scope>
    <source>
        <strain evidence="1 2">NBRC 107762</strain>
    </source>
</reference>
<dbReference type="RefSeq" id="WP_042410711.1">
    <property type="nucleotide sequence ID" value="NZ_BAWO01000050.1"/>
</dbReference>
<evidence type="ECO:0000313" key="2">
    <source>
        <dbReference type="Proteomes" id="UP000023561"/>
    </source>
</evidence>
<gene>
    <name evidence="1" type="ORF">GCA01S_050_00370</name>
</gene>
<name>A0A023DHI5_9BACL</name>
<sequence>MIRMVKQLLHITSTSAQLAERLMETVEEETWQQQFIRYLEDAKRQYQLWQYIHYLLAGTYAESDREEEVHAFSSELLHRLCLQELKKAMLCRKARKGLSGAAQKAADQVLQQAMQYSRLFFTMVQTQLAPQIEK</sequence>
<accession>A0A023DHI5</accession>
<organism evidence="1 2">
    <name type="scientific">Parageobacillus caldoxylosilyticus NBRC 107762</name>
    <dbReference type="NCBI Taxonomy" id="1220594"/>
    <lineage>
        <taxon>Bacteria</taxon>
        <taxon>Bacillati</taxon>
        <taxon>Bacillota</taxon>
        <taxon>Bacilli</taxon>
        <taxon>Bacillales</taxon>
        <taxon>Anoxybacillaceae</taxon>
        <taxon>Saccharococcus</taxon>
    </lineage>
</organism>
<dbReference type="AlphaFoldDB" id="A0A023DHI5"/>
<proteinExistence type="predicted"/>